<feature type="region of interest" description="Disordered" evidence="9">
    <location>
        <begin position="1"/>
        <end position="27"/>
    </location>
</feature>
<dbReference type="SUPFAM" id="SSF56954">
    <property type="entry name" value="Outer membrane efflux proteins (OEP)"/>
    <property type="match status" value="1"/>
</dbReference>
<evidence type="ECO:0000256" key="4">
    <source>
        <dbReference type="ARBA" id="ARBA00022452"/>
    </source>
</evidence>
<keyword evidence="7" id="KW-0998">Cell outer membrane</keyword>
<protein>
    <submittedName>
        <fullName evidence="10">Type I secretion outer membrane protein, TolC family</fullName>
    </submittedName>
</protein>
<feature type="coiled-coil region" evidence="8">
    <location>
        <begin position="181"/>
        <end position="239"/>
    </location>
</feature>
<organism evidence="10 11">
    <name type="scientific">Variovorax paradoxus (strain EPS)</name>
    <dbReference type="NCBI Taxonomy" id="595537"/>
    <lineage>
        <taxon>Bacteria</taxon>
        <taxon>Pseudomonadati</taxon>
        <taxon>Pseudomonadota</taxon>
        <taxon>Betaproteobacteria</taxon>
        <taxon>Burkholderiales</taxon>
        <taxon>Comamonadaceae</taxon>
        <taxon>Variovorax</taxon>
    </lineage>
</organism>
<dbReference type="Gene3D" id="1.20.1600.10">
    <property type="entry name" value="Outer membrane efflux proteins (OEP)"/>
    <property type="match status" value="1"/>
</dbReference>
<dbReference type="Pfam" id="PF02321">
    <property type="entry name" value="OEP"/>
    <property type="match status" value="2"/>
</dbReference>
<dbReference type="GO" id="GO:0015288">
    <property type="term" value="F:porin activity"/>
    <property type="evidence" value="ECO:0007669"/>
    <property type="project" value="TreeGrafter"/>
</dbReference>
<dbReference type="PANTHER" id="PTHR30026:SF22">
    <property type="entry name" value="OUTER MEMBRANE EFFLUX PROTEIN"/>
    <property type="match status" value="1"/>
</dbReference>
<evidence type="ECO:0000313" key="10">
    <source>
        <dbReference type="EMBL" id="ADU39199.1"/>
    </source>
</evidence>
<reference evidence="10 11" key="2">
    <citation type="journal article" date="2013" name="Genome Announc.">
        <title>Genome of the Root-Associated Plant Growth-Promoting Bacterium Variovorax paradoxus Strain EPS.</title>
        <authorList>
            <person name="Han J.I."/>
            <person name="Spain J.C."/>
            <person name="Leadbetter J.R."/>
            <person name="Ovchinnikova G."/>
            <person name="Goodwin L.A."/>
            <person name="Han C.S."/>
            <person name="Woyke T."/>
            <person name="Davenport K.W."/>
            <person name="Orwin P.M."/>
        </authorList>
    </citation>
    <scope>NUCLEOTIDE SEQUENCE [LARGE SCALE GENOMIC DNA]</scope>
    <source>
        <strain evidence="10 11">EPS</strain>
    </source>
</reference>
<dbReference type="Proteomes" id="UP000008917">
    <property type="component" value="Chromosome"/>
</dbReference>
<dbReference type="InterPro" id="IPR051906">
    <property type="entry name" value="TolC-like"/>
</dbReference>
<proteinExistence type="inferred from homology"/>
<dbReference type="AlphaFoldDB" id="E6V360"/>
<keyword evidence="4" id="KW-1134">Transmembrane beta strand</keyword>
<evidence type="ECO:0000256" key="9">
    <source>
        <dbReference type="SAM" id="MobiDB-lite"/>
    </source>
</evidence>
<gene>
    <name evidence="10" type="ordered locus">Varpa_5039</name>
</gene>
<dbReference type="NCBIfam" id="TIGR01844">
    <property type="entry name" value="type_I_sec_TolC"/>
    <property type="match status" value="1"/>
</dbReference>
<evidence type="ECO:0000313" key="11">
    <source>
        <dbReference type="Proteomes" id="UP000008917"/>
    </source>
</evidence>
<dbReference type="GO" id="GO:1990281">
    <property type="term" value="C:efflux pump complex"/>
    <property type="evidence" value="ECO:0007669"/>
    <property type="project" value="TreeGrafter"/>
</dbReference>
<evidence type="ECO:0000256" key="3">
    <source>
        <dbReference type="ARBA" id="ARBA00022448"/>
    </source>
</evidence>
<dbReference type="EMBL" id="CP002417">
    <property type="protein sequence ID" value="ADU39199.1"/>
    <property type="molecule type" value="Genomic_DNA"/>
</dbReference>
<evidence type="ECO:0000256" key="8">
    <source>
        <dbReference type="SAM" id="Coils"/>
    </source>
</evidence>
<dbReference type="InterPro" id="IPR003423">
    <property type="entry name" value="OMP_efflux"/>
</dbReference>
<keyword evidence="6" id="KW-0472">Membrane</keyword>
<comment type="similarity">
    <text evidence="2">Belongs to the outer membrane factor (OMF) (TC 1.B.17) family.</text>
</comment>
<comment type="subcellular location">
    <subcellularLocation>
        <location evidence="1">Cell outer membrane</location>
    </subcellularLocation>
</comment>
<sequence>MMAQGRHDAASAPREVAANERGAEGALQLRPARRLAPSQLVRDLGTMSPSKAFDMPVVAGPLELTVAVQLAVGRHPSIGDAIATLLQHEGGVDVARAGYYPQVRVGVGGSRSNGAATARSGTQASISASQMLYDFGKVSGAVKQSEAQVLRQQAMVLKQLDAVALEAAQAVVQVHRYQTLLDIAKDQVQAVEKVMETAQLRASAGISTQSDPIQAESRVDSARANRLQVQTQLAQWRERLRTLLGGAVPQVIAPLPDQLARSIPMDIVPDDGLLPDVLVARAERQAATAQIDIARAQRYPTLSLDASANKAMAGTNANSNAPERGLNHSIALNLSSVLYQGGALDAQVRSAIAAEEAAGQRVETARLRVGDQARSFREQIIGAQARLGALASRKRTIAIARDLYREQYKLGTRSILDLLNAEQEIYQAAAEEEAVQHDLWDQRIAYIGATGQTREVYGLNNQTIQGMDVRP</sequence>
<dbReference type="KEGG" id="vpe:Varpa_5039"/>
<evidence type="ECO:0000256" key="2">
    <source>
        <dbReference type="ARBA" id="ARBA00007613"/>
    </source>
</evidence>
<dbReference type="PANTHER" id="PTHR30026">
    <property type="entry name" value="OUTER MEMBRANE PROTEIN TOLC"/>
    <property type="match status" value="1"/>
</dbReference>
<evidence type="ECO:0000256" key="7">
    <source>
        <dbReference type="ARBA" id="ARBA00023237"/>
    </source>
</evidence>
<name>E6V360_VARPE</name>
<dbReference type="HOGENOM" id="CLU_012817_0_3_4"/>
<dbReference type="STRING" id="595537.Varpa_5039"/>
<dbReference type="InterPro" id="IPR010130">
    <property type="entry name" value="T1SS_OMP_TolC"/>
</dbReference>
<dbReference type="eggNOG" id="COG1538">
    <property type="taxonomic scope" value="Bacteria"/>
</dbReference>
<accession>E6V360</accession>
<keyword evidence="3" id="KW-0813">Transport</keyword>
<keyword evidence="8" id="KW-0175">Coiled coil</keyword>
<reference evidence="11" key="1">
    <citation type="submission" date="2010-12" db="EMBL/GenBank/DDBJ databases">
        <title>Complete sequence of Variovorax paradoxus EPS.</title>
        <authorList>
            <consortium name="US DOE Joint Genome Institute"/>
            <person name="Lucas S."/>
            <person name="Copeland A."/>
            <person name="Lapidus A."/>
            <person name="Cheng J.-F."/>
            <person name="Goodwin L."/>
            <person name="Pitluck S."/>
            <person name="Teshima H."/>
            <person name="Detter J.C."/>
            <person name="Han C."/>
            <person name="Tapia R."/>
            <person name="Land M."/>
            <person name="Hauser L."/>
            <person name="Kyrpides N."/>
            <person name="Ivanova N."/>
            <person name="Ovchinnikova G."/>
            <person name="Orwin P."/>
            <person name="Han J.-I.G."/>
            <person name="Woyke T."/>
        </authorList>
    </citation>
    <scope>NUCLEOTIDE SEQUENCE [LARGE SCALE GENOMIC DNA]</scope>
    <source>
        <strain evidence="11">EPS</strain>
    </source>
</reference>
<evidence type="ECO:0000256" key="1">
    <source>
        <dbReference type="ARBA" id="ARBA00004442"/>
    </source>
</evidence>
<keyword evidence="5" id="KW-0812">Transmembrane</keyword>
<dbReference type="GO" id="GO:0015562">
    <property type="term" value="F:efflux transmembrane transporter activity"/>
    <property type="evidence" value="ECO:0007669"/>
    <property type="project" value="InterPro"/>
</dbReference>
<evidence type="ECO:0000256" key="5">
    <source>
        <dbReference type="ARBA" id="ARBA00022692"/>
    </source>
</evidence>
<dbReference type="GO" id="GO:0009279">
    <property type="term" value="C:cell outer membrane"/>
    <property type="evidence" value="ECO:0007669"/>
    <property type="project" value="UniProtKB-SubCell"/>
</dbReference>
<evidence type="ECO:0000256" key="6">
    <source>
        <dbReference type="ARBA" id="ARBA00023136"/>
    </source>
</evidence>